<comment type="caution">
    <text evidence="1">The sequence shown here is derived from an EMBL/GenBank/DDBJ whole genome shotgun (WGS) entry which is preliminary data.</text>
</comment>
<accession>A0A9E3HB61</accession>
<evidence type="ECO:0000313" key="2">
    <source>
        <dbReference type="Proteomes" id="UP000813215"/>
    </source>
</evidence>
<reference evidence="1" key="2">
    <citation type="journal article" date="2022" name="Microbiol. Resour. Announc.">
        <title>Metagenome Sequencing to Explore Phylogenomics of Terrestrial Cyanobacteria.</title>
        <authorList>
            <person name="Ward R.D."/>
            <person name="Stajich J.E."/>
            <person name="Johansen J.R."/>
            <person name="Huntemann M."/>
            <person name="Clum A."/>
            <person name="Foster B."/>
            <person name="Foster B."/>
            <person name="Roux S."/>
            <person name="Palaniappan K."/>
            <person name="Varghese N."/>
            <person name="Mukherjee S."/>
            <person name="Reddy T.B.K."/>
            <person name="Daum C."/>
            <person name="Copeland A."/>
            <person name="Chen I.A."/>
            <person name="Ivanova N.N."/>
            <person name="Kyrpides N.C."/>
            <person name="Shapiro N."/>
            <person name="Eloe-Fadrosh E.A."/>
            <person name="Pietrasiak N."/>
        </authorList>
    </citation>
    <scope>NUCLEOTIDE SEQUENCE</scope>
    <source>
        <strain evidence="1">HA4357-MV3</strain>
    </source>
</reference>
<sequence length="58" mass="6567">MRDAKGRFAPKEGSLAKVPVSFKVTKEQREWLDAHPEVDIKDYLRRALDAVIEGKQAA</sequence>
<dbReference type="AlphaFoldDB" id="A0A9E3HB61"/>
<protein>
    <submittedName>
        <fullName evidence="1">Uncharacterized protein</fullName>
    </submittedName>
</protein>
<dbReference type="EMBL" id="JAHHHW010000119">
    <property type="protein sequence ID" value="MBW4434011.1"/>
    <property type="molecule type" value="Genomic_DNA"/>
</dbReference>
<name>A0A9E3HB61_9NOST</name>
<dbReference type="Proteomes" id="UP000813215">
    <property type="component" value="Unassembled WGS sequence"/>
</dbReference>
<proteinExistence type="predicted"/>
<reference evidence="1" key="1">
    <citation type="submission" date="2021-05" db="EMBL/GenBank/DDBJ databases">
        <authorList>
            <person name="Pietrasiak N."/>
            <person name="Ward R."/>
            <person name="Stajich J.E."/>
            <person name="Kurbessoian T."/>
        </authorList>
    </citation>
    <scope>NUCLEOTIDE SEQUENCE</scope>
    <source>
        <strain evidence="1">HA4357-MV3</strain>
    </source>
</reference>
<evidence type="ECO:0000313" key="1">
    <source>
        <dbReference type="EMBL" id="MBW4434011.1"/>
    </source>
</evidence>
<organism evidence="1 2">
    <name type="scientific">Pelatocladus maniniholoensis HA4357-MV3</name>
    <dbReference type="NCBI Taxonomy" id="1117104"/>
    <lineage>
        <taxon>Bacteria</taxon>
        <taxon>Bacillati</taxon>
        <taxon>Cyanobacteriota</taxon>
        <taxon>Cyanophyceae</taxon>
        <taxon>Nostocales</taxon>
        <taxon>Nostocaceae</taxon>
        <taxon>Pelatocladus</taxon>
    </lineage>
</organism>
<gene>
    <name evidence="1" type="ORF">KME28_20430</name>
</gene>